<dbReference type="Gene3D" id="3.20.20.70">
    <property type="entry name" value="Aldolase class I"/>
    <property type="match status" value="1"/>
</dbReference>
<dbReference type="EMBL" id="BARS01053236">
    <property type="protein sequence ID" value="GAG49875.1"/>
    <property type="molecule type" value="Genomic_DNA"/>
</dbReference>
<evidence type="ECO:0000313" key="1">
    <source>
        <dbReference type="EMBL" id="GAG49875.1"/>
    </source>
</evidence>
<proteinExistence type="predicted"/>
<accession>X0Y2D9</accession>
<dbReference type="InterPro" id="IPR013785">
    <property type="entry name" value="Aldolase_TIM"/>
</dbReference>
<dbReference type="AlphaFoldDB" id="X0Y2D9"/>
<reference evidence="1" key="1">
    <citation type="journal article" date="2014" name="Front. Microbiol.">
        <title>High frequency of phylogenetically diverse reductive dehalogenase-homologous genes in deep subseafloor sedimentary metagenomes.</title>
        <authorList>
            <person name="Kawai M."/>
            <person name="Futagami T."/>
            <person name="Toyoda A."/>
            <person name="Takaki Y."/>
            <person name="Nishi S."/>
            <person name="Hori S."/>
            <person name="Arai W."/>
            <person name="Tsubouchi T."/>
            <person name="Morono Y."/>
            <person name="Uchiyama I."/>
            <person name="Ito T."/>
            <person name="Fujiyama A."/>
            <person name="Inagaki F."/>
            <person name="Takami H."/>
        </authorList>
    </citation>
    <scope>NUCLEOTIDE SEQUENCE</scope>
    <source>
        <strain evidence="1">Expedition CK06-06</strain>
    </source>
</reference>
<comment type="caution">
    <text evidence="1">The sequence shown here is derived from an EMBL/GenBank/DDBJ whole genome shotgun (WGS) entry which is preliminary data.</text>
</comment>
<sequence>MGWARVSDLLSLIETEYANALLEGISISGGEPFDQPIALRELLIGVRKLGLGILIYTGFTIEELRAMPEAKPCFEPESLVDILVDGPYDESRQVQGELRGSANQRLLILTDRYTSDDLVPPGNLECIVKSDGTIYFTGFHRPSSVG</sequence>
<evidence type="ECO:0008006" key="2">
    <source>
        <dbReference type="Google" id="ProtNLM"/>
    </source>
</evidence>
<organism evidence="1">
    <name type="scientific">marine sediment metagenome</name>
    <dbReference type="NCBI Taxonomy" id="412755"/>
    <lineage>
        <taxon>unclassified sequences</taxon>
        <taxon>metagenomes</taxon>
        <taxon>ecological metagenomes</taxon>
    </lineage>
</organism>
<dbReference type="CDD" id="cd01335">
    <property type="entry name" value="Radical_SAM"/>
    <property type="match status" value="1"/>
</dbReference>
<dbReference type="Pfam" id="PF13353">
    <property type="entry name" value="Fer4_12"/>
    <property type="match status" value="1"/>
</dbReference>
<name>X0Y2D9_9ZZZZ</name>
<protein>
    <recommendedName>
        <fullName evidence="2">Radical SAM core domain-containing protein</fullName>
    </recommendedName>
</protein>
<gene>
    <name evidence="1" type="ORF">S01H1_79027</name>
</gene>